<feature type="transmembrane region" description="Helical" evidence="2">
    <location>
        <begin position="79"/>
        <end position="100"/>
    </location>
</feature>
<evidence type="ECO:0000256" key="2">
    <source>
        <dbReference type="SAM" id="Phobius"/>
    </source>
</evidence>
<sequence length="107" mass="11552">MKYHEKGLGADQESEYGEKGNSQLTPLETSKKGDTNLIKALKLGCLVVIFGLIIGGVLILLIFAMWAILAIFFGVISGISFTSPLCWVVGGLISLLIICLEITHKTK</sequence>
<dbReference type="PATRIC" id="fig|1204725.3.peg.1329"/>
<keyword evidence="2" id="KW-1133">Transmembrane helix</keyword>
<feature type="transmembrane region" description="Helical" evidence="2">
    <location>
        <begin position="40"/>
        <end position="73"/>
    </location>
</feature>
<evidence type="ECO:0000313" key="3">
    <source>
        <dbReference type="EMBL" id="EKF85733.1"/>
    </source>
</evidence>
<evidence type="ECO:0000256" key="1">
    <source>
        <dbReference type="SAM" id="MobiDB-lite"/>
    </source>
</evidence>
<dbReference type="RefSeq" id="WP_004030615.1">
    <property type="nucleotide sequence ID" value="NZ_AMPO01000005.1"/>
</dbReference>
<keyword evidence="4" id="KW-1185">Reference proteome</keyword>
<comment type="caution">
    <text evidence="3">The sequence shown here is derived from an EMBL/GenBank/DDBJ whole genome shotgun (WGS) entry which is preliminary data.</text>
</comment>
<dbReference type="Proteomes" id="UP000007360">
    <property type="component" value="Unassembled WGS sequence"/>
</dbReference>
<dbReference type="EMBL" id="AMPO01000005">
    <property type="protein sequence ID" value="EKF85733.1"/>
    <property type="molecule type" value="Genomic_DNA"/>
</dbReference>
<dbReference type="OrthoDB" id="385602at2157"/>
<dbReference type="AlphaFoldDB" id="K2QZL6"/>
<keyword evidence="2" id="KW-0812">Transmembrane</keyword>
<protein>
    <submittedName>
        <fullName evidence="3">Uncharacterized protein</fullName>
    </submittedName>
</protein>
<organism evidence="3 4">
    <name type="scientific">Methanobacterium formicicum (strain DSM 3637 / PP1)</name>
    <dbReference type="NCBI Taxonomy" id="1204725"/>
    <lineage>
        <taxon>Archaea</taxon>
        <taxon>Methanobacteriati</taxon>
        <taxon>Methanobacteriota</taxon>
        <taxon>Methanomada group</taxon>
        <taxon>Methanobacteria</taxon>
        <taxon>Methanobacteriales</taxon>
        <taxon>Methanobacteriaceae</taxon>
        <taxon>Methanobacterium</taxon>
    </lineage>
</organism>
<gene>
    <name evidence="3" type="ORF">A994_06625</name>
</gene>
<reference evidence="3 4" key="1">
    <citation type="journal article" date="2012" name="J. Bacteriol.">
        <title>Draft genome sequence of Methanobacterium formicicum DSM 3637, an archaebacterium isolated from the methane producer amoeba Pelomyxa palustris.</title>
        <authorList>
            <person name="Gutierrez G."/>
        </authorList>
    </citation>
    <scope>NUCLEOTIDE SEQUENCE [LARGE SCALE GENOMIC DNA]</scope>
    <source>
        <strain evidence="4">DSM 3637 / PP1</strain>
    </source>
</reference>
<proteinExistence type="predicted"/>
<accession>K2QZL6</accession>
<feature type="region of interest" description="Disordered" evidence="1">
    <location>
        <begin position="1"/>
        <end position="28"/>
    </location>
</feature>
<evidence type="ECO:0000313" key="4">
    <source>
        <dbReference type="Proteomes" id="UP000007360"/>
    </source>
</evidence>
<keyword evidence="2" id="KW-0472">Membrane</keyword>
<name>K2QZL6_METFP</name>